<accession>A0A645FID7</accession>
<proteinExistence type="predicted"/>
<protein>
    <recommendedName>
        <fullName evidence="3">Large ribosomal RNA subunit accumulation protein YceD</fullName>
    </recommendedName>
</protein>
<dbReference type="Pfam" id="PF02620">
    <property type="entry name" value="YceD"/>
    <property type="match status" value="1"/>
</dbReference>
<feature type="region of interest" description="Disordered" evidence="1">
    <location>
        <begin position="122"/>
        <end position="169"/>
    </location>
</feature>
<feature type="compositionally biased region" description="Low complexity" evidence="1">
    <location>
        <begin position="159"/>
        <end position="169"/>
    </location>
</feature>
<gene>
    <name evidence="2" type="ORF">SDC9_160717</name>
</gene>
<dbReference type="InterPro" id="IPR003772">
    <property type="entry name" value="YceD"/>
</dbReference>
<dbReference type="PANTHER" id="PTHR34374:SF1">
    <property type="entry name" value="LARGE RIBOSOMAL RNA SUBUNIT ACCUMULATION PROTEIN YCED HOMOLOG 1, CHLOROPLASTIC"/>
    <property type="match status" value="1"/>
</dbReference>
<feature type="compositionally biased region" description="Acidic residues" evidence="1">
    <location>
        <begin position="133"/>
        <end position="148"/>
    </location>
</feature>
<dbReference type="PANTHER" id="PTHR34374">
    <property type="entry name" value="LARGE RIBOSOMAL RNA SUBUNIT ACCUMULATION PROTEIN YCED HOMOLOG 1, CHLOROPLASTIC"/>
    <property type="match status" value="1"/>
</dbReference>
<comment type="caution">
    <text evidence="2">The sequence shown here is derived from an EMBL/GenBank/DDBJ whole genome shotgun (WGS) entry which is preliminary data.</text>
</comment>
<evidence type="ECO:0008006" key="3">
    <source>
        <dbReference type="Google" id="ProtNLM"/>
    </source>
</evidence>
<dbReference type="AlphaFoldDB" id="A0A645FID7"/>
<sequence length="169" mass="17785">MESVTEGVLVSGLATVRLEGECSRCLTPLEDDLEVDIQELFVYEDQSVADDDEDLARMQGELLDLEPTLRDAVVLDLPFTPLCREDCAGLCPECGANLNDEPDHTHGPGVDARWGALSGWTTDRDADAATDPAEADTDPAEADADPAEADARLGETVEGADAGAAPAGD</sequence>
<name>A0A645FID7_9ZZZZ</name>
<dbReference type="EMBL" id="VSSQ01059890">
    <property type="protein sequence ID" value="MPN13396.1"/>
    <property type="molecule type" value="Genomic_DNA"/>
</dbReference>
<evidence type="ECO:0000313" key="2">
    <source>
        <dbReference type="EMBL" id="MPN13396.1"/>
    </source>
</evidence>
<reference evidence="2" key="1">
    <citation type="submission" date="2019-08" db="EMBL/GenBank/DDBJ databases">
        <authorList>
            <person name="Kucharzyk K."/>
            <person name="Murdoch R.W."/>
            <person name="Higgins S."/>
            <person name="Loffler F."/>
        </authorList>
    </citation>
    <scope>NUCLEOTIDE SEQUENCE</scope>
</reference>
<organism evidence="2">
    <name type="scientific">bioreactor metagenome</name>
    <dbReference type="NCBI Taxonomy" id="1076179"/>
    <lineage>
        <taxon>unclassified sequences</taxon>
        <taxon>metagenomes</taxon>
        <taxon>ecological metagenomes</taxon>
    </lineage>
</organism>
<evidence type="ECO:0000256" key="1">
    <source>
        <dbReference type="SAM" id="MobiDB-lite"/>
    </source>
</evidence>